<feature type="domain" description="Polyvalent protein metallopeptidase" evidence="1">
    <location>
        <begin position="79"/>
        <end position="105"/>
    </location>
</feature>
<dbReference type="Proteomes" id="UP000054925">
    <property type="component" value="Unassembled WGS sequence"/>
</dbReference>
<reference evidence="2" key="1">
    <citation type="submission" date="2016-01" db="EMBL/GenBank/DDBJ databases">
        <authorList>
            <person name="Peeters C."/>
        </authorList>
    </citation>
    <scope>NUCLEOTIDE SEQUENCE [LARGE SCALE GENOMIC DNA]</scope>
    <source>
        <strain evidence="2">LMG 22937</strain>
    </source>
</reference>
<dbReference type="InterPro" id="IPR041459">
    <property type="entry name" value="MPTase-PolyVal"/>
</dbReference>
<evidence type="ECO:0000313" key="3">
    <source>
        <dbReference type="Proteomes" id="UP000054925"/>
    </source>
</evidence>
<proteinExistence type="predicted"/>
<evidence type="ECO:0000313" key="2">
    <source>
        <dbReference type="EMBL" id="SAL84520.1"/>
    </source>
</evidence>
<gene>
    <name evidence="2" type="ORF">AWB67_06701</name>
</gene>
<name>A0A158KV86_9BURK</name>
<organism evidence="2 3">
    <name type="scientific">Caballeronia terrestris</name>
    <dbReference type="NCBI Taxonomy" id="1226301"/>
    <lineage>
        <taxon>Bacteria</taxon>
        <taxon>Pseudomonadati</taxon>
        <taxon>Pseudomonadota</taxon>
        <taxon>Betaproteobacteria</taxon>
        <taxon>Burkholderiales</taxon>
        <taxon>Burkholderiaceae</taxon>
        <taxon>Caballeronia</taxon>
    </lineage>
</organism>
<dbReference type="RefSeq" id="WP_200822376.1">
    <property type="nucleotide sequence ID" value="NZ_FCOL02000128.1"/>
</dbReference>
<dbReference type="EMBL" id="FCOL02000128">
    <property type="protein sequence ID" value="SAL84520.1"/>
    <property type="molecule type" value="Genomic_DNA"/>
</dbReference>
<sequence length="127" mass="13921">MHKQHQPNAVRLQLIEFAETFFASTGATVCHGGNRAFYAPGLDIVQLPPAEAFDTAESYEATKAHESIIYRKATGSNPTRSHASYLDHWLKVLKADKKAIFTAAGHAQRACDYLFSLQAETPSEVAA</sequence>
<keyword evidence="3" id="KW-1185">Reference proteome</keyword>
<comment type="caution">
    <text evidence="2">The sequence shown here is derived from an EMBL/GenBank/DDBJ whole genome shotgun (WGS) entry which is preliminary data.</text>
</comment>
<feature type="domain" description="Polyvalent protein metallopeptidase" evidence="1">
    <location>
        <begin position="18"/>
        <end position="70"/>
    </location>
</feature>
<evidence type="ECO:0000259" key="1">
    <source>
        <dbReference type="Pfam" id="PF18818"/>
    </source>
</evidence>
<protein>
    <submittedName>
        <fullName evidence="2">Antirestriction protein-like protein</fullName>
    </submittedName>
</protein>
<dbReference type="AlphaFoldDB" id="A0A158KV86"/>
<accession>A0A158KV86</accession>
<dbReference type="Pfam" id="PF18818">
    <property type="entry name" value="MPTase-PolyVal"/>
    <property type="match status" value="2"/>
</dbReference>